<reference evidence="12 13" key="1">
    <citation type="journal article" date="2012" name="J. Am. Chem. Soc.">
        <title>Bacterial biosynthesis and maturation of the didemnin anti-cancer agents.</title>
        <authorList>
            <person name="Xu Y."/>
            <person name="Kersten R.D."/>
            <person name="Nam S.J."/>
            <person name="Lu L."/>
            <person name="Al-Suwailem A.M."/>
            <person name="Zheng H."/>
            <person name="Fenical W."/>
            <person name="Dorrestein P.C."/>
            <person name="Moore B.S."/>
            <person name="Qian P.Y."/>
        </authorList>
    </citation>
    <scope>NUCLEOTIDE SEQUENCE [LARGE SCALE GENOMIC DNA]</scope>
    <source>
        <strain evidence="12 13">KA081020-065</strain>
    </source>
</reference>
<evidence type="ECO:0000256" key="7">
    <source>
        <dbReference type="PIRSR" id="PIRSR600223-1"/>
    </source>
</evidence>
<evidence type="ECO:0000256" key="5">
    <source>
        <dbReference type="ARBA" id="ARBA00022670"/>
    </source>
</evidence>
<evidence type="ECO:0000313" key="13">
    <source>
        <dbReference type="Proteomes" id="UP000005258"/>
    </source>
</evidence>
<dbReference type="PANTHER" id="PTHR43390">
    <property type="entry name" value="SIGNAL PEPTIDASE I"/>
    <property type="match status" value="1"/>
</dbReference>
<evidence type="ECO:0000256" key="3">
    <source>
        <dbReference type="ARBA" id="ARBA00013208"/>
    </source>
</evidence>
<dbReference type="HOGENOM" id="CLU_028723_1_2_5"/>
<dbReference type="EC" id="3.4.21.89" evidence="3 8"/>
<dbReference type="KEGG" id="tmo:TMO_1595"/>
<accession>I3TKZ6</accession>
<evidence type="ECO:0000313" key="12">
    <source>
        <dbReference type="EMBL" id="AFK53434.1"/>
    </source>
</evidence>
<proteinExistence type="inferred from homology"/>
<keyword evidence="6 8" id="KW-0378">Hydrolase</keyword>
<dbReference type="CDD" id="cd06530">
    <property type="entry name" value="S26_SPase_I"/>
    <property type="match status" value="1"/>
</dbReference>
<dbReference type="PANTHER" id="PTHR43390:SF1">
    <property type="entry name" value="CHLOROPLAST PROCESSING PEPTIDASE"/>
    <property type="match status" value="1"/>
</dbReference>
<comment type="subcellular location">
    <subcellularLocation>
        <location evidence="9">Membrane</location>
        <topology evidence="9">Single-pass type II membrane protein</topology>
    </subcellularLocation>
</comment>
<dbReference type="EMBL" id="CP003236">
    <property type="protein sequence ID" value="AFK53434.1"/>
    <property type="molecule type" value="Genomic_DNA"/>
</dbReference>
<dbReference type="SUPFAM" id="SSF51306">
    <property type="entry name" value="LexA/Signal peptidase"/>
    <property type="match status" value="1"/>
</dbReference>
<dbReference type="MEROPS" id="S26.001"/>
<keyword evidence="8" id="KW-1133">Transmembrane helix</keyword>
<keyword evidence="8" id="KW-0472">Membrane</keyword>
<dbReference type="Proteomes" id="UP000005258">
    <property type="component" value="Chromosome"/>
</dbReference>
<dbReference type="Gene3D" id="2.10.109.10">
    <property type="entry name" value="Umud Fragment, subunit A"/>
    <property type="match status" value="1"/>
</dbReference>
<dbReference type="InterPro" id="IPR019756">
    <property type="entry name" value="Pept_S26A_signal_pept_1_Ser-AS"/>
</dbReference>
<dbReference type="PATRIC" id="fig|1110502.3.peg.1642"/>
<evidence type="ECO:0000256" key="1">
    <source>
        <dbReference type="ARBA" id="ARBA00000677"/>
    </source>
</evidence>
<dbReference type="InterPro" id="IPR019533">
    <property type="entry name" value="Peptidase_S26"/>
</dbReference>
<feature type="active site" evidence="7">
    <location>
        <position position="59"/>
    </location>
</feature>
<dbReference type="NCBIfam" id="TIGR02227">
    <property type="entry name" value="sigpep_I_bact"/>
    <property type="match status" value="1"/>
</dbReference>
<dbReference type="InterPro" id="IPR036286">
    <property type="entry name" value="LexA/Signal_pep-like_sf"/>
</dbReference>
<dbReference type="AlphaFoldDB" id="I3TKZ6"/>
<dbReference type="STRING" id="1110502.TMO_1595"/>
<sequence length="266" mass="29668">MTRDTSRTDGDNPRNRKPRAAEDRSGGFGEMVKTVVIAVFFALVIRSFAFEPFNIPSGSMKPTLLVGDYLFVSKYSYGYSRYSFPGSLPLFEGRILSSPVKRGDVAVFRLPTDPSVDYIKRIVGLPGDRIQVIDGILHINGTAVERRRIEDFVETGPGGQEIRIPRYVETMPEGGPSYETLDQTPYGALDNTPVYTVPAGHYFAMGDNRDNSQDSRVLSAVGFVPEENLIGRAEVLFFSIDDSAAWWQVWKWPSAIRWSRLLDGVG</sequence>
<evidence type="ECO:0000259" key="11">
    <source>
        <dbReference type="Pfam" id="PF10502"/>
    </source>
</evidence>
<feature type="transmembrane region" description="Helical" evidence="8">
    <location>
        <begin position="31"/>
        <end position="50"/>
    </location>
</feature>
<dbReference type="RefSeq" id="WP_014745112.1">
    <property type="nucleotide sequence ID" value="NC_017956.1"/>
</dbReference>
<dbReference type="GO" id="GO:0006465">
    <property type="term" value="P:signal peptide processing"/>
    <property type="evidence" value="ECO:0007669"/>
    <property type="project" value="InterPro"/>
</dbReference>
<feature type="region of interest" description="Disordered" evidence="10">
    <location>
        <begin position="1"/>
        <end position="25"/>
    </location>
</feature>
<evidence type="ECO:0000256" key="8">
    <source>
        <dbReference type="RuleBase" id="RU003993"/>
    </source>
</evidence>
<name>I3TKZ6_TISMK</name>
<dbReference type="GO" id="GO:0009003">
    <property type="term" value="F:signal peptidase activity"/>
    <property type="evidence" value="ECO:0007669"/>
    <property type="project" value="UniProtKB-EC"/>
</dbReference>
<evidence type="ECO:0000256" key="9">
    <source>
        <dbReference type="RuleBase" id="RU362042"/>
    </source>
</evidence>
<dbReference type="eggNOG" id="COG0681">
    <property type="taxonomic scope" value="Bacteria"/>
</dbReference>
<feature type="domain" description="Peptidase S26" evidence="11">
    <location>
        <begin position="30"/>
        <end position="237"/>
    </location>
</feature>
<dbReference type="GO" id="GO:0016020">
    <property type="term" value="C:membrane"/>
    <property type="evidence" value="ECO:0007669"/>
    <property type="project" value="UniProtKB-SubCell"/>
</dbReference>
<dbReference type="PROSITE" id="PS00501">
    <property type="entry name" value="SPASE_I_1"/>
    <property type="match status" value="1"/>
</dbReference>
<dbReference type="InterPro" id="IPR019757">
    <property type="entry name" value="Pept_S26A_signal_pept_1_Lys-AS"/>
</dbReference>
<evidence type="ECO:0000256" key="10">
    <source>
        <dbReference type="SAM" id="MobiDB-lite"/>
    </source>
</evidence>
<keyword evidence="5 8" id="KW-0645">Protease</keyword>
<evidence type="ECO:0000256" key="6">
    <source>
        <dbReference type="ARBA" id="ARBA00022801"/>
    </source>
</evidence>
<comment type="similarity">
    <text evidence="2 9">Belongs to the peptidase S26 family.</text>
</comment>
<dbReference type="InterPro" id="IPR000223">
    <property type="entry name" value="Pept_S26A_signal_pept_1"/>
</dbReference>
<comment type="catalytic activity">
    <reaction evidence="1 8">
        <text>Cleavage of hydrophobic, N-terminal signal or leader sequences from secreted and periplasmic proteins.</text>
        <dbReference type="EC" id="3.4.21.89"/>
    </reaction>
</comment>
<evidence type="ECO:0000256" key="2">
    <source>
        <dbReference type="ARBA" id="ARBA00009370"/>
    </source>
</evidence>
<dbReference type="Pfam" id="PF10502">
    <property type="entry name" value="Peptidase_S26"/>
    <property type="match status" value="1"/>
</dbReference>
<organism evidence="12 13">
    <name type="scientific">Tistrella mobilis (strain KA081020-065)</name>
    <dbReference type="NCBI Taxonomy" id="1110502"/>
    <lineage>
        <taxon>Bacteria</taxon>
        <taxon>Pseudomonadati</taxon>
        <taxon>Pseudomonadota</taxon>
        <taxon>Alphaproteobacteria</taxon>
        <taxon>Geminicoccales</taxon>
        <taxon>Geminicoccaceae</taxon>
        <taxon>Tistrella</taxon>
    </lineage>
</organism>
<feature type="active site" evidence="7">
    <location>
        <position position="120"/>
    </location>
</feature>
<keyword evidence="8" id="KW-0812">Transmembrane</keyword>
<dbReference type="PRINTS" id="PR00727">
    <property type="entry name" value="LEADERPTASE"/>
</dbReference>
<dbReference type="GO" id="GO:0004252">
    <property type="term" value="F:serine-type endopeptidase activity"/>
    <property type="evidence" value="ECO:0007669"/>
    <property type="project" value="InterPro"/>
</dbReference>
<evidence type="ECO:0000256" key="4">
    <source>
        <dbReference type="ARBA" id="ARBA00019232"/>
    </source>
</evidence>
<protein>
    <recommendedName>
        <fullName evidence="4 8">Signal peptidase I</fullName>
        <ecNumber evidence="3 8">3.4.21.89</ecNumber>
    </recommendedName>
</protein>
<gene>
    <name evidence="12" type="primary">lepB</name>
    <name evidence="12" type="ordered locus">TMO_1595</name>
</gene>
<keyword evidence="13" id="KW-1185">Reference proteome</keyword>
<dbReference type="PROSITE" id="PS00760">
    <property type="entry name" value="SPASE_I_2"/>
    <property type="match status" value="1"/>
</dbReference>